<dbReference type="InterPro" id="IPR005821">
    <property type="entry name" value="Ion_trans_dom"/>
</dbReference>
<evidence type="ECO:0000256" key="5">
    <source>
        <dbReference type="SAM" id="MobiDB-lite"/>
    </source>
</evidence>
<sequence length="1205" mass="136309">MPLQLDDPVPDQSGKQLEAIHAVQDEIDSFMHRIKERLFWLENLVQNQVDDQLRLRGGSPLGERLVSPRDSNSEASNLTGNRRERSGTVDDMRQLQEPQALTEHREKKWESTSGWYWPLGTISSLTQTTNFLGTGKELRLHNRWMQLSMQAEDLLALSNYRRNGSSTLRYSPHKHSGLSAEFEGGRQVIFHPLGKFRVVWDLCGLCLLLADSILLPLSLAWGWQQGTKNTGEIFLLTVFLLSLAFWSLDIVTNLNTAFYLRGHLVLSRWLIVRHYLQTWFIIDAAVVSLDYVTLVNFIQEAEESSFGIVRFIRAARAFRLVRLLKMARFDDLMQEIAASTGRQWIMLVVAIINSTVAILLVAHVMTCFWFGLGRSLLMDQKNNWLTFTEIDGSTPWIQYLHSFRYVMDAPSPPMIDVDSRDERFFDILITIFCFVVIGTGISKISGTMVELRSMNEAKTKQRCEIRQYLHSQDASLELVSRVMKFVDYKLDKMMPTTFDSTLISHTLQTELSVNQRSAYIEQVPIFSLTLSLYPDVFSSVCVVLKKVVCENQEEVFVAGALSTCMYITATGEYTLVEGYDLSIEPKYLKGVNRLEELALYVDALAHQSSLIATTFAEMFTLDGDNLVNCLQNSPSCAAMFFEYAKEFTSAVKRAGGRPDFHEQAVLAERACKKTQIYQDLYPEQDTRLDKIDLSHINAANVESPEAFPFRTNTASRSFFGDHELQVIDEVADEAKHEISSECHNIQWMIEEGWKQDLHINSLPSQLQNCLPELHPTDGPHAIFEQPVERDRAESSCMCTLALIHNRYDIFTMPQPPAAKLLEKQWQILQHIVKWLQPTNEKIHAVLVLLAIRSLGKSKAVSSQIALSERSPEHVVLALIDEYQNVVPSVKGLSDVGITYAKGALRLHSMFNLAQMLQGENVPANVCQLQESIKRDGVEALRFYILFLLGFMSGLNAGRGSKFLTAKRAESFIEGVRVLKYLLDAAPCGIYWGFLTARAHSLGVPCQTAEELVLIRLACLARVEDRSAYRQLEECWASLGSGERSTLLHHFLADGIEDTAFVFEFLPDCVANAVRNPNIGLTCLLEILVCLLNMLQPAAPGMLANMENCKVIFVNLADMSEFIACVRNRFVFETCVSRCKVRFTGGRVLLEMTGSNWARVNEPNSDITSLAYSVKDVLQKQRTLETQLLQRMGGPLQQRVIETWGV</sequence>
<dbReference type="InterPro" id="IPR014710">
    <property type="entry name" value="RmlC-like_jellyroll"/>
</dbReference>
<feature type="compositionally biased region" description="Polar residues" evidence="5">
    <location>
        <begin position="69"/>
        <end position="80"/>
    </location>
</feature>
<keyword evidence="2 6" id="KW-0812">Transmembrane</keyword>
<feature type="transmembrane region" description="Helical" evidence="6">
    <location>
        <begin position="344"/>
        <end position="372"/>
    </location>
</feature>
<protein>
    <submittedName>
        <fullName evidence="8">Potassium voltage-gated channel protein eag (Ether-a-go-go protein)</fullName>
    </submittedName>
</protein>
<dbReference type="SUPFAM" id="SSF51206">
    <property type="entry name" value="cAMP-binding domain-like"/>
    <property type="match status" value="1"/>
</dbReference>
<feature type="region of interest" description="Disordered" evidence="5">
    <location>
        <begin position="59"/>
        <end position="104"/>
    </location>
</feature>
<gene>
    <name evidence="8" type="ORF">SCF082_LOCUS24416</name>
</gene>
<evidence type="ECO:0000256" key="2">
    <source>
        <dbReference type="ARBA" id="ARBA00022692"/>
    </source>
</evidence>
<dbReference type="Pfam" id="PF20717">
    <property type="entry name" value="DUF6829"/>
    <property type="match status" value="1"/>
</dbReference>
<feature type="compositionally biased region" description="Basic and acidic residues" evidence="5">
    <location>
        <begin position="81"/>
        <end position="94"/>
    </location>
</feature>
<dbReference type="EMBL" id="CAXAMM010017958">
    <property type="protein sequence ID" value="CAK9042431.1"/>
    <property type="molecule type" value="Genomic_DNA"/>
</dbReference>
<evidence type="ECO:0000313" key="8">
    <source>
        <dbReference type="EMBL" id="CAK9042431.1"/>
    </source>
</evidence>
<dbReference type="InterPro" id="IPR051413">
    <property type="entry name" value="K/Na_HCN_channel"/>
</dbReference>
<dbReference type="PANTHER" id="PTHR45689">
    <property type="entry name" value="I[[H]] CHANNEL, ISOFORM E"/>
    <property type="match status" value="1"/>
</dbReference>
<feature type="transmembrane region" description="Helical" evidence="6">
    <location>
        <begin position="233"/>
        <end position="254"/>
    </location>
</feature>
<evidence type="ECO:0000256" key="4">
    <source>
        <dbReference type="ARBA" id="ARBA00023136"/>
    </source>
</evidence>
<comment type="caution">
    <text evidence="8">The sequence shown here is derived from an EMBL/GenBank/DDBJ whole genome shotgun (WGS) entry which is preliminary data.</text>
</comment>
<evidence type="ECO:0000256" key="6">
    <source>
        <dbReference type="SAM" id="Phobius"/>
    </source>
</evidence>
<dbReference type="Pfam" id="PF00520">
    <property type="entry name" value="Ion_trans"/>
    <property type="match status" value="1"/>
</dbReference>
<dbReference type="InterPro" id="IPR049232">
    <property type="entry name" value="DUF6829"/>
</dbReference>
<evidence type="ECO:0000256" key="3">
    <source>
        <dbReference type="ARBA" id="ARBA00022989"/>
    </source>
</evidence>
<feature type="transmembrane region" description="Helical" evidence="6">
    <location>
        <begin position="424"/>
        <end position="442"/>
    </location>
</feature>
<reference evidence="8 9" key="1">
    <citation type="submission" date="2024-02" db="EMBL/GenBank/DDBJ databases">
        <authorList>
            <person name="Chen Y."/>
            <person name="Shah S."/>
            <person name="Dougan E. K."/>
            <person name="Thang M."/>
            <person name="Chan C."/>
        </authorList>
    </citation>
    <scope>NUCLEOTIDE SEQUENCE [LARGE SCALE GENOMIC DNA]</scope>
</reference>
<evidence type="ECO:0000313" key="9">
    <source>
        <dbReference type="Proteomes" id="UP001642464"/>
    </source>
</evidence>
<evidence type="ECO:0000256" key="1">
    <source>
        <dbReference type="ARBA" id="ARBA00004141"/>
    </source>
</evidence>
<keyword evidence="3 6" id="KW-1133">Transmembrane helix</keyword>
<name>A0ABP0LT52_9DINO</name>
<dbReference type="Gene3D" id="1.10.287.70">
    <property type="match status" value="1"/>
</dbReference>
<proteinExistence type="predicted"/>
<feature type="transmembrane region" description="Helical" evidence="6">
    <location>
        <begin position="198"/>
        <end position="221"/>
    </location>
</feature>
<comment type="subcellular location">
    <subcellularLocation>
        <location evidence="1">Membrane</location>
        <topology evidence="1">Multi-pass membrane protein</topology>
    </subcellularLocation>
</comment>
<keyword evidence="9" id="KW-1185">Reference proteome</keyword>
<keyword evidence="4 6" id="KW-0472">Membrane</keyword>
<organism evidence="8 9">
    <name type="scientific">Durusdinium trenchii</name>
    <dbReference type="NCBI Taxonomy" id="1381693"/>
    <lineage>
        <taxon>Eukaryota</taxon>
        <taxon>Sar</taxon>
        <taxon>Alveolata</taxon>
        <taxon>Dinophyceae</taxon>
        <taxon>Suessiales</taxon>
        <taxon>Symbiodiniaceae</taxon>
        <taxon>Durusdinium</taxon>
    </lineage>
</organism>
<dbReference type="Proteomes" id="UP001642464">
    <property type="component" value="Unassembled WGS sequence"/>
</dbReference>
<feature type="domain" description="Ion transport" evidence="7">
    <location>
        <begin position="199"/>
        <end position="402"/>
    </location>
</feature>
<dbReference type="InterPro" id="IPR018490">
    <property type="entry name" value="cNMP-bd_dom_sf"/>
</dbReference>
<dbReference type="PANTHER" id="PTHR45689:SF5">
    <property type="entry name" value="I[[H]] CHANNEL, ISOFORM E"/>
    <property type="match status" value="1"/>
</dbReference>
<dbReference type="Gene3D" id="2.60.120.10">
    <property type="entry name" value="Jelly Rolls"/>
    <property type="match status" value="1"/>
</dbReference>
<evidence type="ECO:0000259" key="7">
    <source>
        <dbReference type="Pfam" id="PF00520"/>
    </source>
</evidence>
<dbReference type="SUPFAM" id="SSF81324">
    <property type="entry name" value="Voltage-gated potassium channels"/>
    <property type="match status" value="1"/>
</dbReference>
<accession>A0ABP0LT52</accession>